<dbReference type="Gene3D" id="1.10.1200.10">
    <property type="entry name" value="ACP-like"/>
    <property type="match status" value="1"/>
</dbReference>
<evidence type="ECO:0000313" key="3">
    <source>
        <dbReference type="Proteomes" id="UP001501509"/>
    </source>
</evidence>
<evidence type="ECO:0000259" key="1">
    <source>
        <dbReference type="PROSITE" id="PS50075"/>
    </source>
</evidence>
<gene>
    <name evidence="2" type="ORF">GCM10010411_01850</name>
</gene>
<dbReference type="SUPFAM" id="SSF47336">
    <property type="entry name" value="ACP-like"/>
    <property type="match status" value="1"/>
</dbReference>
<keyword evidence="3" id="KW-1185">Reference proteome</keyword>
<dbReference type="PROSITE" id="PS50075">
    <property type="entry name" value="CARRIER"/>
    <property type="match status" value="1"/>
</dbReference>
<evidence type="ECO:0000313" key="2">
    <source>
        <dbReference type="EMBL" id="GAA2573765.1"/>
    </source>
</evidence>
<sequence>MPELTNEPTTAHNPVGIAFIVDYLLTKRPDLGSIDPDLDLIESRVLDSLGFVNFLYALEEHTGREISLDQVSPEDFRTVNRIAKRFLHDVTDD</sequence>
<dbReference type="InterPro" id="IPR009081">
    <property type="entry name" value="PP-bd_ACP"/>
</dbReference>
<dbReference type="RefSeq" id="WP_344536720.1">
    <property type="nucleotide sequence ID" value="NZ_BAAATD010000001.1"/>
</dbReference>
<accession>A0ABN3P8E8</accession>
<dbReference type="EMBL" id="BAAATD010000001">
    <property type="protein sequence ID" value="GAA2573765.1"/>
    <property type="molecule type" value="Genomic_DNA"/>
</dbReference>
<name>A0ABN3P8E8_9ACTN</name>
<organism evidence="2 3">
    <name type="scientific">Actinomadura fulvescens</name>
    <dbReference type="NCBI Taxonomy" id="46160"/>
    <lineage>
        <taxon>Bacteria</taxon>
        <taxon>Bacillati</taxon>
        <taxon>Actinomycetota</taxon>
        <taxon>Actinomycetes</taxon>
        <taxon>Streptosporangiales</taxon>
        <taxon>Thermomonosporaceae</taxon>
        <taxon>Actinomadura</taxon>
    </lineage>
</organism>
<reference evidence="2 3" key="1">
    <citation type="journal article" date="2019" name="Int. J. Syst. Evol. Microbiol.">
        <title>The Global Catalogue of Microorganisms (GCM) 10K type strain sequencing project: providing services to taxonomists for standard genome sequencing and annotation.</title>
        <authorList>
            <consortium name="The Broad Institute Genomics Platform"/>
            <consortium name="The Broad Institute Genome Sequencing Center for Infectious Disease"/>
            <person name="Wu L."/>
            <person name="Ma J."/>
        </authorList>
    </citation>
    <scope>NUCLEOTIDE SEQUENCE [LARGE SCALE GENOMIC DNA]</scope>
    <source>
        <strain evidence="2 3">JCM 6833</strain>
    </source>
</reference>
<dbReference type="Pfam" id="PF00550">
    <property type="entry name" value="PP-binding"/>
    <property type="match status" value="1"/>
</dbReference>
<proteinExistence type="predicted"/>
<dbReference type="Proteomes" id="UP001501509">
    <property type="component" value="Unassembled WGS sequence"/>
</dbReference>
<feature type="domain" description="Carrier" evidence="1">
    <location>
        <begin position="11"/>
        <end position="90"/>
    </location>
</feature>
<comment type="caution">
    <text evidence="2">The sequence shown here is derived from an EMBL/GenBank/DDBJ whole genome shotgun (WGS) entry which is preliminary data.</text>
</comment>
<dbReference type="InterPro" id="IPR036736">
    <property type="entry name" value="ACP-like_sf"/>
</dbReference>
<protein>
    <recommendedName>
        <fullName evidence="1">Carrier domain-containing protein</fullName>
    </recommendedName>
</protein>